<keyword evidence="2" id="KW-1185">Reference proteome</keyword>
<protein>
    <submittedName>
        <fullName evidence="1">Uncharacterized protein</fullName>
    </submittedName>
</protein>
<proteinExistence type="predicted"/>
<evidence type="ECO:0000313" key="1">
    <source>
        <dbReference type="EMBL" id="GBP13617.1"/>
    </source>
</evidence>
<gene>
    <name evidence="1" type="ORF">EVAR_6955_1</name>
</gene>
<reference evidence="1 2" key="1">
    <citation type="journal article" date="2019" name="Commun. Biol.">
        <title>The bagworm genome reveals a unique fibroin gene that provides high tensile strength.</title>
        <authorList>
            <person name="Kono N."/>
            <person name="Nakamura H."/>
            <person name="Ohtoshi R."/>
            <person name="Tomita M."/>
            <person name="Numata K."/>
            <person name="Arakawa K."/>
        </authorList>
    </citation>
    <scope>NUCLEOTIDE SEQUENCE [LARGE SCALE GENOMIC DNA]</scope>
</reference>
<dbReference type="AlphaFoldDB" id="A0A4C1TJK0"/>
<dbReference type="EMBL" id="BGZK01000058">
    <property type="protein sequence ID" value="GBP13617.1"/>
    <property type="molecule type" value="Genomic_DNA"/>
</dbReference>
<comment type="caution">
    <text evidence="1">The sequence shown here is derived from an EMBL/GenBank/DDBJ whole genome shotgun (WGS) entry which is preliminary data.</text>
</comment>
<dbReference type="Proteomes" id="UP000299102">
    <property type="component" value="Unassembled WGS sequence"/>
</dbReference>
<name>A0A4C1TJK0_EUMVA</name>
<evidence type="ECO:0000313" key="2">
    <source>
        <dbReference type="Proteomes" id="UP000299102"/>
    </source>
</evidence>
<accession>A0A4C1TJK0</accession>
<organism evidence="1 2">
    <name type="scientific">Eumeta variegata</name>
    <name type="common">Bagworm moth</name>
    <name type="synonym">Eumeta japonica</name>
    <dbReference type="NCBI Taxonomy" id="151549"/>
    <lineage>
        <taxon>Eukaryota</taxon>
        <taxon>Metazoa</taxon>
        <taxon>Ecdysozoa</taxon>
        <taxon>Arthropoda</taxon>
        <taxon>Hexapoda</taxon>
        <taxon>Insecta</taxon>
        <taxon>Pterygota</taxon>
        <taxon>Neoptera</taxon>
        <taxon>Endopterygota</taxon>
        <taxon>Lepidoptera</taxon>
        <taxon>Glossata</taxon>
        <taxon>Ditrysia</taxon>
        <taxon>Tineoidea</taxon>
        <taxon>Psychidae</taxon>
        <taxon>Oiketicinae</taxon>
        <taxon>Eumeta</taxon>
    </lineage>
</organism>
<sequence>MGGDDHLLFDGSQARLNSRSKKWLLNKKDIVENRISTNYNFTSTVPHASKNNSRNLRISEAKVRFLTPVTYHRVVLMRRMSVKRGAVRRSYYAETCGIWSPSRDVGVSLYYKHS</sequence>